<dbReference type="EMBL" id="BARW01041132">
    <property type="protein sequence ID" value="GAJ22657.1"/>
    <property type="molecule type" value="Genomic_DNA"/>
</dbReference>
<organism evidence="1">
    <name type="scientific">marine sediment metagenome</name>
    <dbReference type="NCBI Taxonomy" id="412755"/>
    <lineage>
        <taxon>unclassified sequences</taxon>
        <taxon>metagenomes</taxon>
        <taxon>ecological metagenomes</taxon>
    </lineage>
</organism>
<sequence length="32" mass="3520">DKENIMSSVFVSKDEGFRSLLDPAVVPVQNPT</sequence>
<protein>
    <submittedName>
        <fullName evidence="1">Uncharacterized protein</fullName>
    </submittedName>
</protein>
<dbReference type="AlphaFoldDB" id="X1VQQ0"/>
<accession>X1VQQ0</accession>
<reference evidence="1" key="1">
    <citation type="journal article" date="2014" name="Front. Microbiol.">
        <title>High frequency of phylogenetically diverse reductive dehalogenase-homologous genes in deep subseafloor sedimentary metagenomes.</title>
        <authorList>
            <person name="Kawai M."/>
            <person name="Futagami T."/>
            <person name="Toyoda A."/>
            <person name="Takaki Y."/>
            <person name="Nishi S."/>
            <person name="Hori S."/>
            <person name="Arai W."/>
            <person name="Tsubouchi T."/>
            <person name="Morono Y."/>
            <person name="Uchiyama I."/>
            <person name="Ito T."/>
            <person name="Fujiyama A."/>
            <person name="Inagaki F."/>
            <person name="Takami H."/>
        </authorList>
    </citation>
    <scope>NUCLEOTIDE SEQUENCE</scope>
    <source>
        <strain evidence="1">Expedition CK06-06</strain>
    </source>
</reference>
<feature type="non-terminal residue" evidence="1">
    <location>
        <position position="1"/>
    </location>
</feature>
<gene>
    <name evidence="1" type="ORF">S12H4_61771</name>
</gene>
<evidence type="ECO:0000313" key="1">
    <source>
        <dbReference type="EMBL" id="GAJ22657.1"/>
    </source>
</evidence>
<name>X1VQQ0_9ZZZZ</name>
<proteinExistence type="predicted"/>
<comment type="caution">
    <text evidence="1">The sequence shown here is derived from an EMBL/GenBank/DDBJ whole genome shotgun (WGS) entry which is preliminary data.</text>
</comment>